<organism evidence="1">
    <name type="scientific">marine sediment metagenome</name>
    <dbReference type="NCBI Taxonomy" id="412755"/>
    <lineage>
        <taxon>unclassified sequences</taxon>
        <taxon>metagenomes</taxon>
        <taxon>ecological metagenomes</taxon>
    </lineage>
</organism>
<dbReference type="EMBL" id="AYSL01001781">
    <property type="protein sequence ID" value="KTF05446.1"/>
    <property type="molecule type" value="Genomic_DNA"/>
</dbReference>
<feature type="non-terminal residue" evidence="1">
    <location>
        <position position="1"/>
    </location>
</feature>
<accession>A0A1B6NPU5</accession>
<sequence length="51" mass="5826">VKKLNPRLCFSSAERMTESFDIKESVSKVVIEQQSLRLIKSLSNFAVKALR</sequence>
<dbReference type="AlphaFoldDB" id="A0A1B6NPU5"/>
<evidence type="ECO:0000313" key="1">
    <source>
        <dbReference type="EMBL" id="KTF05446.1"/>
    </source>
</evidence>
<reference evidence="1" key="1">
    <citation type="submission" date="2013-11" db="EMBL/GenBank/DDBJ databases">
        <title>Microbial diversity, functional groups and degradation webs in Northern and Southern Mediterranean and Red Sea marine crude oil polluted sites.</title>
        <authorList>
            <person name="Daffonchio D."/>
            <person name="Mapelli F."/>
            <person name="Ferrer M."/>
            <person name="Richter M."/>
            <person name="Cherif A."/>
            <person name="Malkawi H.I."/>
            <person name="Yakimov M.M."/>
            <person name="Abdel-Fattah Y.R."/>
            <person name="Blaghen M."/>
            <person name="Golyshin P.N."/>
            <person name="Kalogerakis N."/>
            <person name="Boon N."/>
            <person name="Magagnini M."/>
            <person name="Fava F."/>
        </authorList>
    </citation>
    <scope>NUCLEOTIDE SEQUENCE</scope>
</reference>
<comment type="caution">
    <text evidence="1">The sequence shown here is derived from an EMBL/GenBank/DDBJ whole genome shotgun (WGS) entry which is preliminary data.</text>
</comment>
<protein>
    <submittedName>
        <fullName evidence="1">Uncharacterized protein</fullName>
    </submittedName>
</protein>
<name>A0A1B6NPU5_9ZZZZ</name>
<proteinExistence type="predicted"/>
<gene>
    <name evidence="1" type="ORF">MGSAQ_003058</name>
</gene>